<dbReference type="Gene3D" id="2.60.40.10">
    <property type="entry name" value="Immunoglobulins"/>
    <property type="match status" value="1"/>
</dbReference>
<accession>X0VBR5</accession>
<evidence type="ECO:0008006" key="3">
    <source>
        <dbReference type="Google" id="ProtNLM"/>
    </source>
</evidence>
<dbReference type="InterPro" id="IPR013783">
    <property type="entry name" value="Ig-like_fold"/>
</dbReference>
<dbReference type="InterPro" id="IPR035986">
    <property type="entry name" value="PKD_dom_sf"/>
</dbReference>
<dbReference type="PANTHER" id="PTHR42754:SF1">
    <property type="entry name" value="LIPOPROTEIN"/>
    <property type="match status" value="1"/>
</dbReference>
<dbReference type="EMBL" id="BARS01020563">
    <property type="protein sequence ID" value="GAG08757.1"/>
    <property type="molecule type" value="Genomic_DNA"/>
</dbReference>
<feature type="region of interest" description="Disordered" evidence="1">
    <location>
        <begin position="219"/>
        <end position="247"/>
    </location>
</feature>
<reference evidence="2" key="1">
    <citation type="journal article" date="2014" name="Front. Microbiol.">
        <title>High frequency of phylogenetically diverse reductive dehalogenase-homologous genes in deep subseafloor sedimentary metagenomes.</title>
        <authorList>
            <person name="Kawai M."/>
            <person name="Futagami T."/>
            <person name="Toyoda A."/>
            <person name="Takaki Y."/>
            <person name="Nishi S."/>
            <person name="Hori S."/>
            <person name="Arai W."/>
            <person name="Tsubouchi T."/>
            <person name="Morono Y."/>
            <person name="Uchiyama I."/>
            <person name="Ito T."/>
            <person name="Fujiyama A."/>
            <person name="Inagaki F."/>
            <person name="Takami H."/>
        </authorList>
    </citation>
    <scope>NUCLEOTIDE SEQUENCE</scope>
    <source>
        <strain evidence="2">Expedition CK06-06</strain>
    </source>
</reference>
<gene>
    <name evidence="2" type="ORF">S01H1_33142</name>
</gene>
<dbReference type="SUPFAM" id="SSF49299">
    <property type="entry name" value="PKD domain"/>
    <property type="match status" value="1"/>
</dbReference>
<dbReference type="SUPFAM" id="SSF50998">
    <property type="entry name" value="Quinoprotein alcohol dehydrogenase-like"/>
    <property type="match status" value="1"/>
</dbReference>
<comment type="caution">
    <text evidence="2">The sequence shown here is derived from an EMBL/GenBank/DDBJ whole genome shotgun (WGS) entry which is preliminary data.</text>
</comment>
<sequence length="273" mass="30319">MLKTDAMGVEQWSKEYNYGEEQDEAWAICSTDDGGYLLTGHAHTDLYGFDYWMIKTDADGNKEWDKTHGGPDNDIGHSRDCFQTSDGGYIMSGYTYSYGAGSADYWVVKTDSSGNMEWDKTFGGKRQDVGWSMESTNDGYVFCVTMNYDSSASARKQYILLAKADEDGNMHWQVELEEESQFGQSVQQTSDGGYIVSGRTGPAYKEFSDGLLVKLSAIENQRPNKPATPSGPAKGDPDTEYTFTTTGATDPDGVVVSYMWDWGDGNYSDWLDT</sequence>
<name>X0VBR5_9ZZZZ</name>
<protein>
    <recommendedName>
        <fullName evidence="3">PKD domain-containing protein</fullName>
    </recommendedName>
</protein>
<proteinExistence type="predicted"/>
<dbReference type="PANTHER" id="PTHR42754">
    <property type="entry name" value="ENDOGLUCANASE"/>
    <property type="match status" value="1"/>
</dbReference>
<evidence type="ECO:0000256" key="1">
    <source>
        <dbReference type="SAM" id="MobiDB-lite"/>
    </source>
</evidence>
<feature type="non-terminal residue" evidence="2">
    <location>
        <position position="273"/>
    </location>
</feature>
<organism evidence="2">
    <name type="scientific">marine sediment metagenome</name>
    <dbReference type="NCBI Taxonomy" id="412755"/>
    <lineage>
        <taxon>unclassified sequences</taxon>
        <taxon>metagenomes</taxon>
        <taxon>ecological metagenomes</taxon>
    </lineage>
</organism>
<dbReference type="InterPro" id="IPR011047">
    <property type="entry name" value="Quinoprotein_ADH-like_sf"/>
</dbReference>
<dbReference type="AlphaFoldDB" id="X0VBR5"/>
<evidence type="ECO:0000313" key="2">
    <source>
        <dbReference type="EMBL" id="GAG08757.1"/>
    </source>
</evidence>